<evidence type="ECO:0000313" key="4">
    <source>
        <dbReference type="Proteomes" id="UP000198793"/>
    </source>
</evidence>
<accession>A0A1H0CSB1</accession>
<dbReference type="PANTHER" id="PTHR36919">
    <property type="entry name" value="BLR1215 PROTEIN"/>
    <property type="match status" value="1"/>
</dbReference>
<evidence type="ECO:0000313" key="3">
    <source>
        <dbReference type="EMBL" id="SDN60792.1"/>
    </source>
</evidence>
<sequence>MTRILLAMAMTFGTASLASAEAILGEWRVSDGARVTYSPCPGGFCGRVESGRYKGKSVGRMSGAGPQYTGTVTDPSTDKTYDGRAEVAGDRLVLTGCVAKVFCRSQSWTR</sequence>
<dbReference type="Pfam" id="PF09917">
    <property type="entry name" value="DUF2147"/>
    <property type="match status" value="1"/>
</dbReference>
<name>A0A1H0CSB1_9HYPH</name>
<dbReference type="Gene3D" id="2.40.128.520">
    <property type="match status" value="1"/>
</dbReference>
<dbReference type="OrthoDB" id="9811671at2"/>
<proteinExistence type="predicted"/>
<feature type="chain" id="PRO_5011592346" evidence="1">
    <location>
        <begin position="21"/>
        <end position="110"/>
    </location>
</feature>
<keyword evidence="1" id="KW-0732">Signal</keyword>
<protein>
    <submittedName>
        <fullName evidence="3">Uncharacterized conserved protein, DUF2147 family</fullName>
    </submittedName>
</protein>
<reference evidence="3 4" key="1">
    <citation type="submission" date="2016-10" db="EMBL/GenBank/DDBJ databases">
        <authorList>
            <person name="de Groot N.N."/>
        </authorList>
    </citation>
    <scope>NUCLEOTIDE SEQUENCE [LARGE SCALE GENOMIC DNA]</scope>
    <source>
        <strain evidence="4">L7-484,KACC 16230,DSM 25025</strain>
    </source>
</reference>
<dbReference type="Proteomes" id="UP000198793">
    <property type="component" value="Unassembled WGS sequence"/>
</dbReference>
<dbReference type="STRING" id="1166073.SAMN05192530_101444"/>
<gene>
    <name evidence="3" type="ORF">SAMN05192530_101444</name>
</gene>
<organism evidence="3 4">
    <name type="scientific">Aureimonas jatrophae</name>
    <dbReference type="NCBI Taxonomy" id="1166073"/>
    <lineage>
        <taxon>Bacteria</taxon>
        <taxon>Pseudomonadati</taxon>
        <taxon>Pseudomonadota</taxon>
        <taxon>Alphaproteobacteria</taxon>
        <taxon>Hyphomicrobiales</taxon>
        <taxon>Aurantimonadaceae</taxon>
        <taxon>Aureimonas</taxon>
    </lineage>
</organism>
<feature type="domain" description="DUF2147" evidence="2">
    <location>
        <begin position="64"/>
        <end position="110"/>
    </location>
</feature>
<dbReference type="RefSeq" id="WP_090668193.1">
    <property type="nucleotide sequence ID" value="NZ_FNIT01000001.1"/>
</dbReference>
<dbReference type="EMBL" id="FNIT01000001">
    <property type="protein sequence ID" value="SDN60792.1"/>
    <property type="molecule type" value="Genomic_DNA"/>
</dbReference>
<dbReference type="AlphaFoldDB" id="A0A1H0CSB1"/>
<dbReference type="PANTHER" id="PTHR36919:SF2">
    <property type="entry name" value="BLL6627 PROTEIN"/>
    <property type="match status" value="1"/>
</dbReference>
<keyword evidence="4" id="KW-1185">Reference proteome</keyword>
<evidence type="ECO:0000259" key="2">
    <source>
        <dbReference type="Pfam" id="PF09917"/>
    </source>
</evidence>
<dbReference type="InterPro" id="IPR019223">
    <property type="entry name" value="DUF2147"/>
</dbReference>
<feature type="signal peptide" evidence="1">
    <location>
        <begin position="1"/>
        <end position="20"/>
    </location>
</feature>
<evidence type="ECO:0000256" key="1">
    <source>
        <dbReference type="SAM" id="SignalP"/>
    </source>
</evidence>